<comment type="caution">
    <text evidence="2">The sequence shown here is derived from an EMBL/GenBank/DDBJ whole genome shotgun (WGS) entry which is preliminary data.</text>
</comment>
<dbReference type="EMBL" id="CASHTH010001966">
    <property type="protein sequence ID" value="CAI8022600.1"/>
    <property type="molecule type" value="Genomic_DNA"/>
</dbReference>
<proteinExistence type="predicted"/>
<dbReference type="AlphaFoldDB" id="A0AA35WQ57"/>
<reference evidence="2" key="1">
    <citation type="submission" date="2023-03" db="EMBL/GenBank/DDBJ databases">
        <authorList>
            <person name="Steffen K."/>
            <person name="Cardenas P."/>
        </authorList>
    </citation>
    <scope>NUCLEOTIDE SEQUENCE</scope>
</reference>
<feature type="region of interest" description="Disordered" evidence="1">
    <location>
        <begin position="1"/>
        <end position="34"/>
    </location>
</feature>
<evidence type="ECO:0000313" key="2">
    <source>
        <dbReference type="EMBL" id="CAI8022600.1"/>
    </source>
</evidence>
<feature type="compositionally biased region" description="Pro residues" evidence="1">
    <location>
        <begin position="1"/>
        <end position="12"/>
    </location>
</feature>
<evidence type="ECO:0000313" key="3">
    <source>
        <dbReference type="Proteomes" id="UP001174909"/>
    </source>
</evidence>
<gene>
    <name evidence="2" type="ORF">GBAR_LOCUS13255</name>
</gene>
<evidence type="ECO:0000256" key="1">
    <source>
        <dbReference type="SAM" id="MobiDB-lite"/>
    </source>
</evidence>
<protein>
    <submittedName>
        <fullName evidence="2">Uncharacterized protein</fullName>
    </submittedName>
</protein>
<accession>A0AA35WQ57</accession>
<sequence>MQRPSQAPPIQLPPAQSTPVVQLKKRGTTRSLDSTPSLRDLAVFKTRSGEKIEIIKSLAPEWKSFGVHLNFDDMGSQLSLIEAQHGPE</sequence>
<dbReference type="Proteomes" id="UP001174909">
    <property type="component" value="Unassembled WGS sequence"/>
</dbReference>
<name>A0AA35WQ57_GEOBA</name>
<keyword evidence="3" id="KW-1185">Reference proteome</keyword>
<organism evidence="2 3">
    <name type="scientific">Geodia barretti</name>
    <name type="common">Barrett's horny sponge</name>
    <dbReference type="NCBI Taxonomy" id="519541"/>
    <lineage>
        <taxon>Eukaryota</taxon>
        <taxon>Metazoa</taxon>
        <taxon>Porifera</taxon>
        <taxon>Demospongiae</taxon>
        <taxon>Heteroscleromorpha</taxon>
        <taxon>Tetractinellida</taxon>
        <taxon>Astrophorina</taxon>
        <taxon>Geodiidae</taxon>
        <taxon>Geodia</taxon>
    </lineage>
</organism>